<evidence type="ECO:0000256" key="13">
    <source>
        <dbReference type="ARBA" id="ARBA00034430"/>
    </source>
</evidence>
<dbReference type="FunFam" id="1.20.120.350:FF:000017">
    <property type="entry name" value="potassium voltage-gated channel subfamily KQT member 1"/>
    <property type="match status" value="1"/>
</dbReference>
<feature type="compositionally biased region" description="Polar residues" evidence="14">
    <location>
        <begin position="432"/>
        <end position="441"/>
    </location>
</feature>
<dbReference type="AlphaFoldDB" id="A0A6P5PAR2"/>
<dbReference type="PRINTS" id="PR00169">
    <property type="entry name" value="KCHANNEL"/>
</dbReference>
<dbReference type="FunFam" id="1.10.287.70:FF:000016">
    <property type="entry name" value="Putative potassium voltage-gated channel subfamily KQT member 2"/>
    <property type="match status" value="1"/>
</dbReference>
<name>A0A6P5PAR2_MUSCR</name>
<comment type="catalytic activity">
    <reaction evidence="13">
        <text>K(+)(in) = K(+)(out)</text>
        <dbReference type="Rhea" id="RHEA:29463"/>
        <dbReference type="ChEBI" id="CHEBI:29103"/>
    </reaction>
</comment>
<dbReference type="SUPFAM" id="SSF81324">
    <property type="entry name" value="Voltage-gated potassium channels"/>
    <property type="match status" value="1"/>
</dbReference>
<dbReference type="InterPro" id="IPR005821">
    <property type="entry name" value="Ion_trans_dom"/>
</dbReference>
<feature type="region of interest" description="Disordered" evidence="14">
    <location>
        <begin position="405"/>
        <end position="465"/>
    </location>
</feature>
<dbReference type="GeneID" id="110291430"/>
<keyword evidence="10" id="KW-0406">Ion transport</keyword>
<evidence type="ECO:0000256" key="2">
    <source>
        <dbReference type="ARBA" id="ARBA00022448"/>
    </source>
</evidence>
<accession>A0A6P5PAR2</accession>
<dbReference type="GO" id="GO:0005249">
    <property type="term" value="F:voltage-gated potassium channel activity"/>
    <property type="evidence" value="ECO:0007669"/>
    <property type="project" value="InterPro"/>
</dbReference>
<evidence type="ECO:0000256" key="12">
    <source>
        <dbReference type="ARBA" id="ARBA00023303"/>
    </source>
</evidence>
<feature type="region of interest" description="Disordered" evidence="14">
    <location>
        <begin position="878"/>
        <end position="933"/>
    </location>
</feature>
<keyword evidence="11 15" id="KW-0472">Membrane</keyword>
<keyword evidence="6" id="KW-0631">Potassium channel</keyword>
<keyword evidence="2" id="KW-0813">Transport</keyword>
<evidence type="ECO:0000256" key="9">
    <source>
        <dbReference type="ARBA" id="ARBA00022989"/>
    </source>
</evidence>
<keyword evidence="3" id="KW-1003">Cell membrane</keyword>
<evidence type="ECO:0000256" key="1">
    <source>
        <dbReference type="ARBA" id="ARBA00004651"/>
    </source>
</evidence>
<evidence type="ECO:0000259" key="17">
    <source>
        <dbReference type="Pfam" id="PF03520"/>
    </source>
</evidence>
<dbReference type="KEGG" id="mcal:110291430"/>
<feature type="compositionally biased region" description="Basic and acidic residues" evidence="14">
    <location>
        <begin position="583"/>
        <end position="598"/>
    </location>
</feature>
<dbReference type="Pfam" id="PF00520">
    <property type="entry name" value="Ion_trans"/>
    <property type="match status" value="1"/>
</dbReference>
<feature type="transmembrane region" description="Helical" evidence="15">
    <location>
        <begin position="327"/>
        <end position="353"/>
    </location>
</feature>
<evidence type="ECO:0000313" key="19">
    <source>
        <dbReference type="RefSeq" id="XP_021014262.1"/>
    </source>
</evidence>
<sequence length="933" mass="102228">MPRHHAGGEEGGAAGLWVRSGAAAAAGAGGGRPGSGMKDVESGRGRVLLNSAAARGDGLLLLGTRAAALGGGGGGLRESRRGKQGARMSLLGKPLSYTSSQSCRRNVKYRRVQNYLYNVLERPRGWAFVYHAFVFLLVFGCLILSVFSTIPEHTKLASSCLLILEEVKISLFADDMIVYIKSSGCMSRNRVWVGRFRFAFIDFCLLYTIVLIASIAVVSAKTQGNIFATSALRSLRFLQILRMVRMDRRGGTWKLLGSVVYAHSKELITAWYIGFLVLIFSSFLVYLVEKDANKEFSTYADALWWGTITLTTIGYGDKTPLTWLGRLLSAGFALLGISFFALPAGILGSGFALKVQEQHRQKHFEKRRNPAANLIQCVWRSYAADEKSVSIATWKPHLKALHTCSPTKKEQGEASSSQKLSFKERVRMASPRGQSIKSRQASVGDRRSPSTDITAEGSPTKVQKSWSFNDRTRFRPSLRLKSSQPKPVIDADTALGIDDVYDEKGCQCDVSVEDLTPPLKTVIRAIRIMKFHVAKRKFKETLRPYDVKDVIEQYSAGHLDMLCRIKSLQTRVDQILGKGQMTSDKKSREKITAEHETTDDPSMLARVVKVEKQVQSIESKLDCLLDIYQQVLRKGSASALTLASFQIPPFECEQTSDYQSPVDSKDLSGSAQNSGCLTRSASANISRGLQFILTPNEFSAQTFYALSPTMHSQATQVPMSQNDGSSVVATNNIANQISAAPKPAAPTTLQIPPPLSAIKHLSRPEPLLSNPTGLQESISDVTTCLVASKESVQFAQSNLTKDRSLRKSFDMGGESLLSVRPMVPKDLGKSLSVQNLIRSTEELNLQFSGSESSGSRGSQDFYPKWRESKLFITDEEVGAEETETDTFDGTPPPAGEAAFSSDSLRTGRSRSSQNICKTGDSTDALSLPHVKLN</sequence>
<keyword evidence="5 15" id="KW-0812">Transmembrane</keyword>
<feature type="transmembrane region" description="Helical" evidence="15">
    <location>
        <begin position="270"/>
        <end position="288"/>
    </location>
</feature>
<dbReference type="InterPro" id="IPR003937">
    <property type="entry name" value="K_chnl_volt-dep_KCNQ"/>
</dbReference>
<keyword evidence="7" id="KW-0851">Voltage-gated channel</keyword>
<gene>
    <name evidence="19" type="primary">Kcnq5</name>
</gene>
<dbReference type="PANTHER" id="PTHR47735">
    <property type="entry name" value="POTASSIUM VOLTAGE-GATED CHANNEL SUBFAMILY KQT MEMBER 4"/>
    <property type="match status" value="1"/>
</dbReference>
<comment type="subcellular location">
    <subcellularLocation>
        <location evidence="1">Cell membrane</location>
        <topology evidence="1">Multi-pass membrane protein</topology>
    </subcellularLocation>
</comment>
<dbReference type="InterPro" id="IPR013821">
    <property type="entry name" value="K_chnl_volt-dep_KCNQ_C"/>
</dbReference>
<dbReference type="GO" id="GO:0008076">
    <property type="term" value="C:voltage-gated potassium channel complex"/>
    <property type="evidence" value="ECO:0007669"/>
    <property type="project" value="TreeGrafter"/>
</dbReference>
<evidence type="ECO:0000256" key="14">
    <source>
        <dbReference type="SAM" id="MobiDB-lite"/>
    </source>
</evidence>
<dbReference type="Gene3D" id="1.10.287.70">
    <property type="match status" value="1"/>
</dbReference>
<dbReference type="PANTHER" id="PTHR47735:SF8">
    <property type="entry name" value="POTASSIUM VOLTAGE-GATED CHANNEL SUBFAMILY KQT MEMBER 5"/>
    <property type="match status" value="1"/>
</dbReference>
<feature type="domain" description="Ion transport" evidence="16">
    <location>
        <begin position="129"/>
        <end position="356"/>
    </location>
</feature>
<reference evidence="19" key="1">
    <citation type="submission" date="2025-08" db="UniProtKB">
        <authorList>
            <consortium name="RefSeq"/>
        </authorList>
    </citation>
    <scope>IDENTIFICATION</scope>
</reference>
<keyword evidence="12" id="KW-0407">Ion channel</keyword>
<keyword evidence="8" id="KW-0630">Potassium</keyword>
<evidence type="ECO:0000313" key="18">
    <source>
        <dbReference type="Proteomes" id="UP000515126"/>
    </source>
</evidence>
<feature type="region of interest" description="Disordered" evidence="14">
    <location>
        <begin position="578"/>
        <end position="598"/>
    </location>
</feature>
<keyword evidence="4" id="KW-0633">Potassium transport</keyword>
<feature type="domain" description="Potassium channel voltage dependent KCNQ C-terminal" evidence="17">
    <location>
        <begin position="448"/>
        <end position="635"/>
    </location>
</feature>
<evidence type="ECO:0000256" key="8">
    <source>
        <dbReference type="ARBA" id="ARBA00022958"/>
    </source>
</evidence>
<evidence type="ECO:0000256" key="4">
    <source>
        <dbReference type="ARBA" id="ARBA00022538"/>
    </source>
</evidence>
<proteinExistence type="predicted"/>
<feature type="transmembrane region" description="Helical" evidence="15">
    <location>
        <begin position="128"/>
        <end position="150"/>
    </location>
</feature>
<feature type="compositionally biased region" description="Polar residues" evidence="14">
    <location>
        <begin position="900"/>
        <end position="924"/>
    </location>
</feature>
<feature type="transmembrane region" description="Helical" evidence="15">
    <location>
        <begin position="198"/>
        <end position="220"/>
    </location>
</feature>
<evidence type="ECO:0000256" key="6">
    <source>
        <dbReference type="ARBA" id="ARBA00022826"/>
    </source>
</evidence>
<dbReference type="PRINTS" id="PR01459">
    <property type="entry name" value="KCNQCHANNEL"/>
</dbReference>
<evidence type="ECO:0000256" key="11">
    <source>
        <dbReference type="ARBA" id="ARBA00023136"/>
    </source>
</evidence>
<keyword evidence="18" id="KW-1185">Reference proteome</keyword>
<evidence type="ECO:0000259" key="16">
    <source>
        <dbReference type="Pfam" id="PF00520"/>
    </source>
</evidence>
<protein>
    <submittedName>
        <fullName evidence="19">Potassium voltage-gated channel subfamily KQT member 5</fullName>
    </submittedName>
</protein>
<dbReference type="RefSeq" id="XP_021014262.1">
    <property type="nucleotide sequence ID" value="XM_021158603.2"/>
</dbReference>
<dbReference type="Pfam" id="PF03520">
    <property type="entry name" value="KCNQ_channel"/>
    <property type="match status" value="1"/>
</dbReference>
<evidence type="ECO:0000256" key="7">
    <source>
        <dbReference type="ARBA" id="ARBA00022882"/>
    </source>
</evidence>
<organism evidence="18 19">
    <name type="scientific">Mus caroli</name>
    <name type="common">Ryukyu mouse</name>
    <name type="synonym">Ricefield mouse</name>
    <dbReference type="NCBI Taxonomy" id="10089"/>
    <lineage>
        <taxon>Eukaryota</taxon>
        <taxon>Metazoa</taxon>
        <taxon>Chordata</taxon>
        <taxon>Craniata</taxon>
        <taxon>Vertebrata</taxon>
        <taxon>Euteleostomi</taxon>
        <taxon>Mammalia</taxon>
        <taxon>Eutheria</taxon>
        <taxon>Euarchontoglires</taxon>
        <taxon>Glires</taxon>
        <taxon>Rodentia</taxon>
        <taxon>Myomorpha</taxon>
        <taxon>Muroidea</taxon>
        <taxon>Muridae</taxon>
        <taxon>Murinae</taxon>
        <taxon>Mus</taxon>
        <taxon>Mus</taxon>
    </lineage>
</organism>
<evidence type="ECO:0000256" key="5">
    <source>
        <dbReference type="ARBA" id="ARBA00022692"/>
    </source>
</evidence>
<dbReference type="Proteomes" id="UP000515126">
    <property type="component" value="Chromosome 1"/>
</dbReference>
<dbReference type="GO" id="GO:0007605">
    <property type="term" value="P:sensory perception of sound"/>
    <property type="evidence" value="ECO:0007669"/>
    <property type="project" value="UniProtKB-ARBA"/>
</dbReference>
<dbReference type="Gene3D" id="6.10.140.1910">
    <property type="match status" value="2"/>
</dbReference>
<evidence type="ECO:0000256" key="3">
    <source>
        <dbReference type="ARBA" id="ARBA00022475"/>
    </source>
</evidence>
<dbReference type="CTD" id="56479"/>
<evidence type="ECO:0000256" key="15">
    <source>
        <dbReference type="SAM" id="Phobius"/>
    </source>
</evidence>
<keyword evidence="9 15" id="KW-1133">Transmembrane helix</keyword>
<evidence type="ECO:0000256" key="10">
    <source>
        <dbReference type="ARBA" id="ARBA00023065"/>
    </source>
</evidence>